<dbReference type="ZFIN" id="ZDB-GENE-130530-994">
    <property type="gene designation" value="zmp:0000000991"/>
</dbReference>
<feature type="compositionally biased region" description="Polar residues" evidence="1">
    <location>
        <begin position="753"/>
        <end position="762"/>
    </location>
</feature>
<feature type="region of interest" description="Disordered" evidence="1">
    <location>
        <begin position="1"/>
        <end position="20"/>
    </location>
</feature>
<feature type="compositionally biased region" description="Polar residues" evidence="1">
    <location>
        <begin position="693"/>
        <end position="705"/>
    </location>
</feature>
<feature type="compositionally biased region" description="Polar residues" evidence="1">
    <location>
        <begin position="8"/>
        <end position="17"/>
    </location>
</feature>
<dbReference type="AGR" id="ZFIN:ZDB-GENE-130530-994"/>
<feature type="region of interest" description="Disordered" evidence="1">
    <location>
        <begin position="446"/>
        <end position="466"/>
    </location>
</feature>
<feature type="compositionally biased region" description="Low complexity" evidence="1">
    <location>
        <begin position="456"/>
        <end position="466"/>
    </location>
</feature>
<evidence type="ECO:0000313" key="6">
    <source>
        <dbReference type="ZFIN" id="ZDB-GENE-130530-994"/>
    </source>
</evidence>
<dbReference type="EMBL" id="CT574587">
    <property type="status" value="NOT_ANNOTATED_CDS"/>
    <property type="molecule type" value="Genomic_DNA"/>
</dbReference>
<feature type="compositionally biased region" description="Polar residues" evidence="1">
    <location>
        <begin position="1114"/>
        <end position="1123"/>
    </location>
</feature>
<keyword evidence="3" id="KW-1185">Reference proteome</keyword>
<organism evidence="3 5">
    <name type="scientific">Danio rerio</name>
    <name type="common">Zebrafish</name>
    <name type="synonym">Brachydanio rerio</name>
    <dbReference type="NCBI Taxonomy" id="7955"/>
    <lineage>
        <taxon>Eukaryota</taxon>
        <taxon>Metazoa</taxon>
        <taxon>Chordata</taxon>
        <taxon>Craniata</taxon>
        <taxon>Vertebrata</taxon>
        <taxon>Euteleostomi</taxon>
        <taxon>Actinopterygii</taxon>
        <taxon>Neopterygii</taxon>
        <taxon>Teleostei</taxon>
        <taxon>Ostariophysi</taxon>
        <taxon>Cypriniformes</taxon>
        <taxon>Danionidae</taxon>
        <taxon>Danioninae</taxon>
        <taxon>Danio</taxon>
    </lineage>
</organism>
<feature type="region of interest" description="Disordered" evidence="1">
    <location>
        <begin position="28"/>
        <end position="84"/>
    </location>
</feature>
<feature type="region of interest" description="Disordered" evidence="1">
    <location>
        <begin position="506"/>
        <end position="529"/>
    </location>
</feature>
<feature type="region of interest" description="Disordered" evidence="1">
    <location>
        <begin position="739"/>
        <end position="773"/>
    </location>
</feature>
<feature type="compositionally biased region" description="Polar residues" evidence="1">
    <location>
        <begin position="506"/>
        <end position="519"/>
    </location>
</feature>
<dbReference type="RefSeq" id="XP_021329459.1">
    <property type="nucleotide sequence ID" value="XM_021473784.2"/>
</dbReference>
<reference evidence="4 5" key="3">
    <citation type="submission" date="2025-04" db="UniProtKB">
        <authorList>
            <consortium name="RefSeq"/>
        </authorList>
    </citation>
    <scope>IDENTIFICATION</scope>
    <source>
        <strain evidence="4 5">Tuebingen</strain>
    </source>
</reference>
<evidence type="ECO:0000313" key="5">
    <source>
        <dbReference type="RefSeq" id="XP_021329459.1"/>
    </source>
</evidence>
<feature type="region of interest" description="Disordered" evidence="1">
    <location>
        <begin position="683"/>
        <end position="722"/>
    </location>
</feature>
<feature type="compositionally biased region" description="Basic and acidic residues" evidence="1">
    <location>
        <begin position="28"/>
        <end position="39"/>
    </location>
</feature>
<reference evidence="2" key="1">
    <citation type="submission" date="2011-04" db="UniProtKB">
        <authorList>
            <consortium name="Ensembl"/>
        </authorList>
    </citation>
    <scope>IDENTIFICATION</scope>
    <source>
        <strain evidence="2">Tuebingen</strain>
    </source>
</reference>
<name>A0A8M9PX71_DANRE</name>
<feature type="compositionally biased region" description="Polar residues" evidence="1">
    <location>
        <begin position="1457"/>
        <end position="1486"/>
    </location>
</feature>
<dbReference type="OMA" id="NEVCHES"/>
<feature type="compositionally biased region" description="Polar residues" evidence="1">
    <location>
        <begin position="1255"/>
        <end position="1275"/>
    </location>
</feature>
<dbReference type="PaxDb" id="7955-ENSDARP00000107986"/>
<feature type="compositionally biased region" description="Low complexity" evidence="1">
    <location>
        <begin position="706"/>
        <end position="722"/>
    </location>
</feature>
<feature type="region of interest" description="Disordered" evidence="1">
    <location>
        <begin position="980"/>
        <end position="1016"/>
    </location>
</feature>
<protein>
    <submittedName>
        <fullName evidence="2 4 5">Zmp:0000000991</fullName>
    </submittedName>
</protein>
<feature type="compositionally biased region" description="Low complexity" evidence="1">
    <location>
        <begin position="822"/>
        <end position="838"/>
    </location>
</feature>
<dbReference type="Ensembl" id="ENSDART00000130053.3">
    <property type="protein sequence ID" value="ENSDARP00000107986.1"/>
    <property type="gene ID" value="ENSDARG00000090346.3"/>
</dbReference>
<dbReference type="Bgee" id="ENSDARG00000090346">
    <property type="expression patterns" value="Expressed in zone of skin and 17 other cell types or tissues"/>
</dbReference>
<feature type="compositionally biased region" description="Basic and acidic residues" evidence="1">
    <location>
        <begin position="1095"/>
        <end position="1105"/>
    </location>
</feature>
<feature type="region of interest" description="Disordered" evidence="1">
    <location>
        <begin position="650"/>
        <end position="669"/>
    </location>
</feature>
<feature type="region of interest" description="Disordered" evidence="1">
    <location>
        <begin position="808"/>
        <end position="871"/>
    </location>
</feature>
<proteinExistence type="predicted"/>
<evidence type="ECO:0000313" key="3">
    <source>
        <dbReference type="Proteomes" id="UP000000437"/>
    </source>
</evidence>
<feature type="region of interest" description="Disordered" evidence="1">
    <location>
        <begin position="1192"/>
        <end position="1212"/>
    </location>
</feature>
<dbReference type="AlphaFoldDB" id="A0A8M9PX71"/>
<dbReference type="KEGG" id="dre:100332010"/>
<feature type="region of interest" description="Disordered" evidence="1">
    <location>
        <begin position="1078"/>
        <end position="1123"/>
    </location>
</feature>
<dbReference type="Proteomes" id="UP000000437">
    <property type="component" value="Chromosome 24"/>
</dbReference>
<evidence type="ECO:0000313" key="4">
    <source>
        <dbReference type="RefSeq" id="XP_009295706.1"/>
    </source>
</evidence>
<dbReference type="eggNOG" id="ENOG502S3UD">
    <property type="taxonomic scope" value="Eukaryota"/>
</dbReference>
<accession>A0A8M9PX71</accession>
<feature type="region of interest" description="Disordered" evidence="1">
    <location>
        <begin position="1365"/>
        <end position="1515"/>
    </location>
</feature>
<dbReference type="CTD" id="100332010"/>
<reference evidence="2 3" key="2">
    <citation type="journal article" date="2013" name="Nature">
        <title>The zebrafish reference genome sequence and its relationship to the human genome.</title>
        <authorList>
            <consortium name="Genome Reference Consortium Zebrafish"/>
            <person name="Howe K."/>
            <person name="Clark M.D."/>
            <person name="Torroja C.F."/>
            <person name="Torrance J."/>
            <person name="Berthelot C."/>
            <person name="Muffato M."/>
            <person name="Collins J.E."/>
            <person name="Humphray S."/>
            <person name="McLaren K."/>
            <person name="Matthews L."/>
            <person name="McLaren S."/>
            <person name="Sealy I."/>
            <person name="Caccamo M."/>
            <person name="Churcher C."/>
            <person name="Scott C."/>
            <person name="Barrett J.C."/>
            <person name="Koch R."/>
            <person name="Rauch G.J."/>
            <person name="White S."/>
            <person name="Chow W."/>
            <person name="Kilian B."/>
            <person name="Quintais L.T."/>
            <person name="Guerra-Assuncao J.A."/>
            <person name="Zhou Y."/>
            <person name="Gu Y."/>
            <person name="Yen J."/>
            <person name="Vogel J.H."/>
            <person name="Eyre T."/>
            <person name="Redmond S."/>
            <person name="Banerjee R."/>
            <person name="Chi J."/>
            <person name="Fu B."/>
            <person name="Langley E."/>
            <person name="Maguire S.F."/>
            <person name="Laird G.K."/>
            <person name="Lloyd D."/>
            <person name="Kenyon E."/>
            <person name="Donaldson S."/>
            <person name="Sehra H."/>
            <person name="Almeida-King J."/>
            <person name="Loveland J."/>
            <person name="Trevanion S."/>
            <person name="Jones M."/>
            <person name="Quail M."/>
            <person name="Willey D."/>
            <person name="Hunt A."/>
            <person name="Burton J."/>
            <person name="Sims S."/>
            <person name="McLay K."/>
            <person name="Plumb B."/>
            <person name="Davis J."/>
            <person name="Clee C."/>
            <person name="Oliver K."/>
            <person name="Clark R."/>
            <person name="Riddle C."/>
            <person name="Elliot D."/>
            <person name="Eliott D."/>
            <person name="Threadgold G."/>
            <person name="Harden G."/>
            <person name="Ware D."/>
            <person name="Begum S."/>
            <person name="Mortimore B."/>
            <person name="Mortimer B."/>
            <person name="Kerry G."/>
            <person name="Heath P."/>
            <person name="Phillimore B."/>
            <person name="Tracey A."/>
            <person name="Corby N."/>
            <person name="Dunn M."/>
            <person name="Johnson C."/>
            <person name="Wood J."/>
            <person name="Clark S."/>
            <person name="Pelan S."/>
            <person name="Griffiths G."/>
            <person name="Smith M."/>
            <person name="Glithero R."/>
            <person name="Howden P."/>
            <person name="Barker N."/>
            <person name="Lloyd C."/>
            <person name="Stevens C."/>
            <person name="Harley J."/>
            <person name="Holt K."/>
            <person name="Panagiotidis G."/>
            <person name="Lovell J."/>
            <person name="Beasley H."/>
            <person name="Henderson C."/>
            <person name="Gordon D."/>
            <person name="Auger K."/>
            <person name="Wright D."/>
            <person name="Collins J."/>
            <person name="Raisen C."/>
            <person name="Dyer L."/>
            <person name="Leung K."/>
            <person name="Robertson L."/>
            <person name="Ambridge K."/>
            <person name="Leongamornlert D."/>
            <person name="McGuire S."/>
            <person name="Gilderthorp R."/>
            <person name="Griffiths C."/>
            <person name="Manthravadi D."/>
            <person name="Nichol S."/>
            <person name="Barker G."/>
            <person name="Whitehead S."/>
            <person name="Kay M."/>
            <person name="Brown J."/>
            <person name="Murnane C."/>
            <person name="Gray E."/>
            <person name="Humphries M."/>
            <person name="Sycamore N."/>
            <person name="Barker D."/>
            <person name="Saunders D."/>
            <person name="Wallis J."/>
            <person name="Babbage A."/>
            <person name="Hammond S."/>
            <person name="Mashreghi-Mohammadi M."/>
            <person name="Barr L."/>
            <person name="Martin S."/>
            <person name="Wray P."/>
            <person name="Ellington A."/>
            <person name="Matthews N."/>
            <person name="Ellwood M."/>
            <person name="Woodmansey R."/>
            <person name="Clark G."/>
            <person name="Cooper J."/>
            <person name="Cooper J."/>
            <person name="Tromans A."/>
            <person name="Grafham D."/>
            <person name="Skuce C."/>
            <person name="Pandian R."/>
            <person name="Andrews R."/>
            <person name="Harrison E."/>
            <person name="Kimberley A."/>
            <person name="Garnett J."/>
            <person name="Fosker N."/>
            <person name="Hall R."/>
            <person name="Garner P."/>
            <person name="Kelly D."/>
            <person name="Bird C."/>
            <person name="Palmer S."/>
            <person name="Gehring I."/>
            <person name="Berger A."/>
            <person name="Dooley C.M."/>
            <person name="Ersan-Urun Z."/>
            <person name="Eser C."/>
            <person name="Geiger H."/>
            <person name="Geisler M."/>
            <person name="Karotki L."/>
            <person name="Kirn A."/>
            <person name="Konantz J."/>
            <person name="Konantz M."/>
            <person name="Oberlander M."/>
            <person name="Rudolph-Geiger S."/>
            <person name="Teucke M."/>
            <person name="Lanz C."/>
            <person name="Raddatz G."/>
            <person name="Osoegawa K."/>
            <person name="Zhu B."/>
            <person name="Rapp A."/>
            <person name="Widaa S."/>
            <person name="Langford C."/>
            <person name="Yang F."/>
            <person name="Schuster S.C."/>
            <person name="Carter N.P."/>
            <person name="Harrow J."/>
            <person name="Ning Z."/>
            <person name="Herrero J."/>
            <person name="Searle S.M."/>
            <person name="Enright A."/>
            <person name="Geisler R."/>
            <person name="Plasterk R.H."/>
            <person name="Lee C."/>
            <person name="Westerfield M."/>
            <person name="de Jong P.J."/>
            <person name="Zon L.I."/>
            <person name="Postlethwait J.H."/>
            <person name="Nusslein-Volhard C."/>
            <person name="Hubbard T.J."/>
            <person name="Roest Crollius H."/>
            <person name="Rogers J."/>
            <person name="Stemple D.L."/>
        </authorList>
    </citation>
    <scope>NUCLEOTIDE SEQUENCE [LARGE SCALE GENOMIC DNA]</scope>
    <source>
        <strain evidence="2">Tuebingen</strain>
    </source>
</reference>
<feature type="compositionally biased region" description="Acidic residues" evidence="1">
    <location>
        <begin position="1427"/>
        <end position="1436"/>
    </location>
</feature>
<dbReference type="GeneID" id="100332010"/>
<feature type="compositionally biased region" description="Low complexity" evidence="1">
    <location>
        <begin position="739"/>
        <end position="752"/>
    </location>
</feature>
<dbReference type="OrthoDB" id="8954225at2759"/>
<sequence>MSKHDAKVQQSSCQSGVKASVTRVVSDQERFYTHTDKTRFQNVSKQEKLNPAAASQHNHNKEDLETRTTSSPPPLQLKGQQKSSRDLQIKQILLFGSKNTSKEQRESTRFTSTISIKLPTRRNKKDTAEEKKLQATTNFYRTLEAEKNTANQHNTELRDLFSSTEQCGESTGELLKDGQKATFDEATQHQHGHNTPKHGQNTGIQHNIGLHEQTDHQDSLTRNSSHLIYELNSEVKKESGGPRENAPTTLQNHNNLDSVLKASTDSQLFPHQSEVLDQVLSLAGFPGYSEKTPEVKANVINPTTAMLTSALASVLAPPWSGRLRRPKQGISEAETEVQDRGQYGNPSTLIQQDWRQQPYLPFQRQPSEHMMANDSNMQVNAGTSYSADWQKENNSPNVTTTVNQKRPITKSSSVGMTYTNRELHSFPTTLDSRQVPNLPHSGYRVSKTGDENEPFKSLSSKPTTSSLLLSLRRSNLRNSTPEPTQTPITRSIRSLTLPSRIVLKSDQSVTSEEQINKNPDTPVRTEGMPVGQFRFSPRIKSRVPLNTSMFSNKQETVISKGLDASVATVEVENKHFPHSTTKTSQLGALKSHQSSYLVLLREYSSTENIDPMEQSPGNGNNLQNPNITKRQVIQNTVIPPKDSTGFQIQQSSFHMSKSQSTHNITASNFSGTSTFTDRLIFSPRKDSSADGLSPTNVGQIYSRKNSSQSSMDLSSPLSPSRPLHSVRVPSIYSYLRESSSSLSSPSPSTPLSQIQNAETSPPKQDGGVKQHDDWKTLPSRFSFDFNPSVPKVQELGKSLSTYAAPAQSLPPDFGRGSAPRLSTSPYSSLISSRPALSSTLQGLSSPPVPETHTRSTSYNNNPDLITNDPSSLTSKYTSITIRPREDSASSHREQRTAVQAYASNLDNNRPAQPCLSQTTANASFVMESRSANISSHPRQPNTGSNNFHNLEHDDSMALRLDKGNVYPKHRLSEKEKYFLPKDLNAQRQTPLPHEKETTSGHMQEKLQETQSPNSKKGLFASRVKKDGAFSSASLPEKEVGSSQFLKTKRHLPVFRTTSRIDQMLNRLKLTFGVKSSEGTLDTKKTPTQQSLDTETFEKPKTDKKTCSGNKGEPCNSSLTTNKVSLGSLSPTELSMSERTLNVDGQNRSTAEIQYSKCMWEVPNSSLTANKETFGSLPPLAIRKSENTFDMDWQNKSTKTNNQQNGSGCTWEAPSSSLTTDKTYFASFGSSSPLSSKKSSDNKLNVDQQKMDSNEMENQSNGGSFSQHRLKAQSMNRSATLPHYRKSSVGPPSPFYLFDLDSEDIQNDNVFYSPISKKTNSLCESDDISPLSSAKSSLPQNLVRSHLSSSCADLKYGLHAGRSFSVSGVVSSRPSGSRRISTSSTSDLSSLEDFGSKGNQTVDSLMSTSLSPSNNAKSVTGKPSQTEFTDDCLELDFADPTPPPSPTFSSSPRRISQAHATPSPIRTTPENLSPFQLPSRSFTNSLTVFEESGSDTTTDDEYYIGSGGEDDLETEL</sequence>
<dbReference type="RefSeq" id="XP_009295706.1">
    <property type="nucleotide sequence ID" value="XM_009297431.4"/>
</dbReference>
<evidence type="ECO:0000256" key="1">
    <source>
        <dbReference type="SAM" id="MobiDB-lite"/>
    </source>
</evidence>
<feature type="compositionally biased region" description="Low complexity" evidence="1">
    <location>
        <begin position="1193"/>
        <end position="1204"/>
    </location>
</feature>
<evidence type="ECO:0000313" key="2">
    <source>
        <dbReference type="Ensembl" id="ENSDARP00000107986"/>
    </source>
</evidence>
<gene>
    <name evidence="2 4 5 6" type="primary">zmp:0000000991</name>
</gene>
<feature type="compositionally biased region" description="Low complexity" evidence="1">
    <location>
        <begin position="1365"/>
        <end position="1388"/>
    </location>
</feature>
<dbReference type="HOGENOM" id="CLU_247996_0_0_1"/>
<feature type="compositionally biased region" description="Polar residues" evidence="1">
    <location>
        <begin position="854"/>
        <end position="871"/>
    </location>
</feature>
<feature type="compositionally biased region" description="Acidic residues" evidence="1">
    <location>
        <begin position="1496"/>
        <end position="1515"/>
    </location>
</feature>
<accession>E7F3P2</accession>
<feature type="compositionally biased region" description="Basic and acidic residues" evidence="1">
    <location>
        <begin position="992"/>
        <end position="1007"/>
    </location>
</feature>
<feature type="region of interest" description="Disordered" evidence="1">
    <location>
        <begin position="1250"/>
        <end position="1275"/>
    </location>
</feature>
<feature type="compositionally biased region" description="Polar residues" evidence="1">
    <location>
        <begin position="1396"/>
        <end position="1426"/>
    </location>
</feature>